<organism evidence="2 3">
    <name type="scientific">Nonomuraea recticatena</name>
    <dbReference type="NCBI Taxonomy" id="46178"/>
    <lineage>
        <taxon>Bacteria</taxon>
        <taxon>Bacillati</taxon>
        <taxon>Actinomycetota</taxon>
        <taxon>Actinomycetes</taxon>
        <taxon>Streptosporangiales</taxon>
        <taxon>Streptosporangiaceae</taxon>
        <taxon>Nonomuraea</taxon>
    </lineage>
</organism>
<gene>
    <name evidence="2" type="ORF">GCM10010412_095280</name>
</gene>
<feature type="compositionally biased region" description="Basic and acidic residues" evidence="1">
    <location>
        <begin position="316"/>
        <end position="326"/>
    </location>
</feature>
<evidence type="ECO:0000313" key="3">
    <source>
        <dbReference type="Proteomes" id="UP001501666"/>
    </source>
</evidence>
<dbReference type="Proteomes" id="UP001501666">
    <property type="component" value="Unassembled WGS sequence"/>
</dbReference>
<comment type="caution">
    <text evidence="2">The sequence shown here is derived from an EMBL/GenBank/DDBJ whole genome shotgun (WGS) entry which is preliminary data.</text>
</comment>
<protein>
    <submittedName>
        <fullName evidence="2">Uncharacterized protein</fullName>
    </submittedName>
</protein>
<feature type="region of interest" description="Disordered" evidence="1">
    <location>
        <begin position="265"/>
        <end position="326"/>
    </location>
</feature>
<accession>A0ABN3TBY1</accession>
<dbReference type="EMBL" id="BAAATE010000054">
    <property type="protein sequence ID" value="GAA2699060.1"/>
    <property type="molecule type" value="Genomic_DNA"/>
</dbReference>
<sequence length="326" mass="36238">MPLALEQAAAYCILASISWAEYLRRYQSDRTQILARGTPPDHPVPVIVTWQLTLKHLDESTLAAGQLLRLLAFVAPAPIPRDLPLHQVRSLPRGLRRAAVDPLAVDAAIAAVLAHSLLTPSDPGNEGIPGEGLMLHQLVQTVIQEHIRFTAMPSTPTTVVDQLAELLPRRATSWSTRRWVVSAIDLLLAATPPDPHGDHRAWPRYAMLLPHVLALLERAKQWELASPALAALQHAYGDYLEARRQDRLAIDLLEQALTGRIRLLGPRHPRHSGHHGDPRVCPVPRPKSARLRPRPDREGCCRLPQPLRRGPPRHSQSHECSRCSDV</sequence>
<evidence type="ECO:0000313" key="2">
    <source>
        <dbReference type="EMBL" id="GAA2699060.1"/>
    </source>
</evidence>
<proteinExistence type="predicted"/>
<evidence type="ECO:0000256" key="1">
    <source>
        <dbReference type="SAM" id="MobiDB-lite"/>
    </source>
</evidence>
<keyword evidence="3" id="KW-1185">Reference proteome</keyword>
<reference evidence="2 3" key="1">
    <citation type="journal article" date="2019" name="Int. J. Syst. Evol. Microbiol.">
        <title>The Global Catalogue of Microorganisms (GCM) 10K type strain sequencing project: providing services to taxonomists for standard genome sequencing and annotation.</title>
        <authorList>
            <consortium name="The Broad Institute Genomics Platform"/>
            <consortium name="The Broad Institute Genome Sequencing Center for Infectious Disease"/>
            <person name="Wu L."/>
            <person name="Ma J."/>
        </authorList>
    </citation>
    <scope>NUCLEOTIDE SEQUENCE [LARGE SCALE GENOMIC DNA]</scope>
    <source>
        <strain evidence="2 3">JCM 6835</strain>
    </source>
</reference>
<name>A0ABN3TBY1_9ACTN</name>